<evidence type="ECO:0000256" key="2">
    <source>
        <dbReference type="ARBA" id="ARBA00012255"/>
    </source>
</evidence>
<organism evidence="6 7">
    <name type="scientific">Dactylonectria macrodidyma</name>
    <dbReference type="NCBI Taxonomy" id="307937"/>
    <lineage>
        <taxon>Eukaryota</taxon>
        <taxon>Fungi</taxon>
        <taxon>Dikarya</taxon>
        <taxon>Ascomycota</taxon>
        <taxon>Pezizomycotina</taxon>
        <taxon>Sordariomycetes</taxon>
        <taxon>Hypocreomycetidae</taxon>
        <taxon>Hypocreales</taxon>
        <taxon>Nectriaceae</taxon>
        <taxon>Dactylonectria</taxon>
    </lineage>
</organism>
<feature type="domain" description="PARG catalytic Macro" evidence="4">
    <location>
        <begin position="243"/>
        <end position="419"/>
    </location>
</feature>
<keyword evidence="7" id="KW-1185">Reference proteome</keyword>
<comment type="caution">
    <text evidence="6">The sequence shown here is derived from an EMBL/GenBank/DDBJ whole genome shotgun (WGS) entry which is preliminary data.</text>
</comment>
<dbReference type="InterPro" id="IPR046372">
    <property type="entry name" value="PARG_cat_C"/>
</dbReference>
<feature type="domain" description="PARG helical" evidence="5">
    <location>
        <begin position="91"/>
        <end position="208"/>
    </location>
</feature>
<dbReference type="GO" id="GO:0004649">
    <property type="term" value="F:poly(ADP-ribose) glycohydrolase activity"/>
    <property type="evidence" value="ECO:0007669"/>
    <property type="project" value="UniProtKB-EC"/>
</dbReference>
<evidence type="ECO:0000313" key="7">
    <source>
        <dbReference type="Proteomes" id="UP000738349"/>
    </source>
</evidence>
<dbReference type="Proteomes" id="UP000738349">
    <property type="component" value="Unassembled WGS sequence"/>
</dbReference>
<comment type="similarity">
    <text evidence="1">Belongs to the poly(ADP-ribose) glycohydrolase family.</text>
</comment>
<evidence type="ECO:0000259" key="5">
    <source>
        <dbReference type="Pfam" id="PF20811"/>
    </source>
</evidence>
<evidence type="ECO:0000256" key="3">
    <source>
        <dbReference type="ARBA" id="ARBA00022801"/>
    </source>
</evidence>
<accession>A0A9P9FGM9</accession>
<evidence type="ECO:0000256" key="1">
    <source>
        <dbReference type="ARBA" id="ARBA00009545"/>
    </source>
</evidence>
<dbReference type="GO" id="GO:0005737">
    <property type="term" value="C:cytoplasm"/>
    <property type="evidence" value="ECO:0007669"/>
    <property type="project" value="TreeGrafter"/>
</dbReference>
<name>A0A9P9FGM9_9HYPO</name>
<proteinExistence type="inferred from homology"/>
<dbReference type="PANTHER" id="PTHR12837">
    <property type="entry name" value="POLY ADP-RIBOSE GLYCOHYDROLASE"/>
    <property type="match status" value="1"/>
</dbReference>
<dbReference type="GO" id="GO:1990966">
    <property type="term" value="P:ATP generation from poly-ADP-D-ribose"/>
    <property type="evidence" value="ECO:0007669"/>
    <property type="project" value="TreeGrafter"/>
</dbReference>
<gene>
    <name evidence="6" type="ORF">EDB81DRAFT_839772</name>
</gene>
<dbReference type="OrthoDB" id="1937899at2759"/>
<reference evidence="6" key="1">
    <citation type="journal article" date="2021" name="Nat. Commun.">
        <title>Genetic determinants of endophytism in the Arabidopsis root mycobiome.</title>
        <authorList>
            <person name="Mesny F."/>
            <person name="Miyauchi S."/>
            <person name="Thiergart T."/>
            <person name="Pickel B."/>
            <person name="Atanasova L."/>
            <person name="Karlsson M."/>
            <person name="Huettel B."/>
            <person name="Barry K.W."/>
            <person name="Haridas S."/>
            <person name="Chen C."/>
            <person name="Bauer D."/>
            <person name="Andreopoulos W."/>
            <person name="Pangilinan J."/>
            <person name="LaButti K."/>
            <person name="Riley R."/>
            <person name="Lipzen A."/>
            <person name="Clum A."/>
            <person name="Drula E."/>
            <person name="Henrissat B."/>
            <person name="Kohler A."/>
            <person name="Grigoriev I.V."/>
            <person name="Martin F.M."/>
            <person name="Hacquard S."/>
        </authorList>
    </citation>
    <scope>NUCLEOTIDE SEQUENCE</scope>
    <source>
        <strain evidence="6">MPI-CAGE-AT-0147</strain>
    </source>
</reference>
<dbReference type="GO" id="GO:0005634">
    <property type="term" value="C:nucleus"/>
    <property type="evidence" value="ECO:0007669"/>
    <property type="project" value="TreeGrafter"/>
</dbReference>
<dbReference type="GO" id="GO:0009225">
    <property type="term" value="P:nucleotide-sugar metabolic process"/>
    <property type="evidence" value="ECO:0007669"/>
    <property type="project" value="TreeGrafter"/>
</dbReference>
<dbReference type="EC" id="3.2.1.143" evidence="2"/>
<evidence type="ECO:0000313" key="6">
    <source>
        <dbReference type="EMBL" id="KAH7161446.1"/>
    </source>
</evidence>
<evidence type="ECO:0000259" key="4">
    <source>
        <dbReference type="Pfam" id="PF05028"/>
    </source>
</evidence>
<dbReference type="GO" id="GO:0006282">
    <property type="term" value="P:regulation of DNA repair"/>
    <property type="evidence" value="ECO:0007669"/>
    <property type="project" value="InterPro"/>
</dbReference>
<dbReference type="GO" id="GO:0005975">
    <property type="term" value="P:carbohydrate metabolic process"/>
    <property type="evidence" value="ECO:0007669"/>
    <property type="project" value="InterPro"/>
</dbReference>
<sequence>MEARPHPLILPNSPSCCVLDRFSDLPETITVEEDEVGRIPFWPLLRFLLQEPVSTASHLIDRLQTIAANAEASHGDDYGSLKDFMAGDGFEAEKFFHSTWPNLRDIALDLPLYFPQGQLGLLEPGHPLRLSRGQVACLVVHQFLCSIVPQRQDDGYHDFGIWFTSRQRHLAAVEMYLTSVFVYFQSLPDAKDLLRDHEVAPEDPRGYVTYALHERDEVSLDGVSLGAVHIDYLDAYNTESHQPEVQGPGGAVVVSANKVIGFGQSATQEEIFVGIAPETCPVVLVAPHLTDKSVITVCGARAILSVTGQRRDIHWSVQPRPLSPTGSFDAWARAWRGGRLIFMDALEMDMVEASDQQLPDLMPQNIDRELRKAATGFTALPACDAVRTGLWGCGAFCGDAGVKLIVMWLAASVADVRLDMMLGPEQHDIGRGFELVVRACKGMSAREVRELLLDVPNGARQLEILEWISRNVSEGG</sequence>
<dbReference type="InterPro" id="IPR007724">
    <property type="entry name" value="Poly_GlycHdrlase"/>
</dbReference>
<dbReference type="AlphaFoldDB" id="A0A9P9FGM9"/>
<dbReference type="EMBL" id="JAGMUV010000004">
    <property type="protein sequence ID" value="KAH7161446.1"/>
    <property type="molecule type" value="Genomic_DNA"/>
</dbReference>
<protein>
    <recommendedName>
        <fullName evidence="2">poly(ADP-ribose) glycohydrolase</fullName>
        <ecNumber evidence="2">3.2.1.143</ecNumber>
    </recommendedName>
</protein>
<dbReference type="Pfam" id="PF20811">
    <property type="entry name" value="PARG_cat_N"/>
    <property type="match status" value="1"/>
</dbReference>
<dbReference type="InterPro" id="IPR048362">
    <property type="entry name" value="PARG_helical"/>
</dbReference>
<dbReference type="PANTHER" id="PTHR12837:SF0">
    <property type="entry name" value="POLY(ADP-RIBOSE) GLYCOHYDROLASE"/>
    <property type="match status" value="1"/>
</dbReference>
<keyword evidence="3" id="KW-0378">Hydrolase</keyword>
<dbReference type="Pfam" id="PF05028">
    <property type="entry name" value="PARG_cat_C"/>
    <property type="match status" value="1"/>
</dbReference>